<keyword evidence="2" id="KW-1185">Reference proteome</keyword>
<organism evidence="1 2">
    <name type="scientific">Deinococcus piscis</name>
    <dbReference type="NCBI Taxonomy" id="394230"/>
    <lineage>
        <taxon>Bacteria</taxon>
        <taxon>Thermotogati</taxon>
        <taxon>Deinococcota</taxon>
        <taxon>Deinococci</taxon>
        <taxon>Deinococcales</taxon>
        <taxon>Deinococcaceae</taxon>
        <taxon>Deinococcus</taxon>
    </lineage>
</organism>
<comment type="caution">
    <text evidence="1">The sequence shown here is derived from an EMBL/GenBank/DDBJ whole genome shotgun (WGS) entry which is preliminary data.</text>
</comment>
<proteinExistence type="predicted"/>
<reference evidence="2" key="1">
    <citation type="journal article" date="2019" name="Int. J. Syst. Evol. Microbiol.">
        <title>The Global Catalogue of Microorganisms (GCM) 10K type strain sequencing project: providing services to taxonomists for standard genome sequencing and annotation.</title>
        <authorList>
            <consortium name="The Broad Institute Genomics Platform"/>
            <consortium name="The Broad Institute Genome Sequencing Center for Infectious Disease"/>
            <person name="Wu L."/>
            <person name="Ma J."/>
        </authorList>
    </citation>
    <scope>NUCLEOTIDE SEQUENCE [LARGE SCALE GENOMIC DNA]</scope>
    <source>
        <strain evidence="2">CGMCC 1.18439</strain>
    </source>
</reference>
<dbReference type="EMBL" id="BNAL01000032">
    <property type="protein sequence ID" value="GHG08694.1"/>
    <property type="molecule type" value="Genomic_DNA"/>
</dbReference>
<accession>A0ABQ3KBK1</accession>
<gene>
    <name evidence="1" type="ORF">GCM10017783_21590</name>
</gene>
<evidence type="ECO:0000313" key="2">
    <source>
        <dbReference type="Proteomes" id="UP000632154"/>
    </source>
</evidence>
<name>A0ABQ3KBK1_9DEIO</name>
<evidence type="ECO:0000313" key="1">
    <source>
        <dbReference type="EMBL" id="GHG08694.1"/>
    </source>
</evidence>
<sequence>MLAVRGFDELATGFTVKAKVTHQSSNSPDTVVMTPGCQFSLNPGRSIAPFMLMVDILNKQLETLILRFSR</sequence>
<protein>
    <submittedName>
        <fullName evidence="1">Uncharacterized protein</fullName>
    </submittedName>
</protein>
<dbReference type="Proteomes" id="UP000632154">
    <property type="component" value="Unassembled WGS sequence"/>
</dbReference>